<protein>
    <submittedName>
        <fullName evidence="3">Uncharacterized protein</fullName>
    </submittedName>
</protein>
<name>A0A1I8HKH9_9PLAT</name>
<accession>A0A1I8HKH9</accession>
<reference evidence="3" key="1">
    <citation type="submission" date="2016-11" db="UniProtKB">
        <authorList>
            <consortium name="WormBaseParasite"/>
        </authorList>
    </citation>
    <scope>IDENTIFICATION</scope>
</reference>
<evidence type="ECO:0000313" key="2">
    <source>
        <dbReference type="Proteomes" id="UP000095280"/>
    </source>
</evidence>
<evidence type="ECO:0000313" key="3">
    <source>
        <dbReference type="WBParaSite" id="maker-uti_cns_0006765-snap-gene-0.7-mRNA-1"/>
    </source>
</evidence>
<proteinExistence type="predicted"/>
<evidence type="ECO:0000256" key="1">
    <source>
        <dbReference type="SAM" id="MobiDB-lite"/>
    </source>
</evidence>
<dbReference type="Proteomes" id="UP000095280">
    <property type="component" value="Unplaced"/>
</dbReference>
<sequence>MQAPVGGLIHRRPRARPDLSNVWLTRRLPPESCPSTAGPTSPASTPARSRSPIQ</sequence>
<feature type="compositionally biased region" description="Low complexity" evidence="1">
    <location>
        <begin position="34"/>
        <end position="54"/>
    </location>
</feature>
<organism evidence="2 3">
    <name type="scientific">Macrostomum lignano</name>
    <dbReference type="NCBI Taxonomy" id="282301"/>
    <lineage>
        <taxon>Eukaryota</taxon>
        <taxon>Metazoa</taxon>
        <taxon>Spiralia</taxon>
        <taxon>Lophotrochozoa</taxon>
        <taxon>Platyhelminthes</taxon>
        <taxon>Rhabditophora</taxon>
        <taxon>Macrostomorpha</taxon>
        <taxon>Macrostomida</taxon>
        <taxon>Macrostomidae</taxon>
        <taxon>Macrostomum</taxon>
    </lineage>
</organism>
<feature type="region of interest" description="Disordered" evidence="1">
    <location>
        <begin position="1"/>
        <end position="54"/>
    </location>
</feature>
<keyword evidence="2" id="KW-1185">Reference proteome</keyword>
<dbReference type="WBParaSite" id="maker-uti_cns_0006765-snap-gene-0.7-mRNA-1">
    <property type="protein sequence ID" value="maker-uti_cns_0006765-snap-gene-0.7-mRNA-1"/>
    <property type="gene ID" value="maker-uti_cns_0006765-snap-gene-0.7"/>
</dbReference>
<dbReference type="AlphaFoldDB" id="A0A1I8HKH9"/>